<keyword evidence="1" id="KW-0472">Membrane</keyword>
<comment type="caution">
    <text evidence="2">The sequence shown here is derived from an EMBL/GenBank/DDBJ whole genome shotgun (WGS) entry which is preliminary data.</text>
</comment>
<name>A0A2G5TP25_9PELO</name>
<evidence type="ECO:0000256" key="1">
    <source>
        <dbReference type="SAM" id="Phobius"/>
    </source>
</evidence>
<sequence length="178" mass="20658">MSRILDRIHTFIENLFGVTFDNQYVLLSFGYTILYASQFFILLADGISVSISPHRRTEKTDNVVFIISVFVFSIFYGLIFALIQPEHRRVFGACGILASVQLVLSTIYYFHIFFSTDTNDTQLYFYYAIRLAPISIIYITFLSVISVWVMCKMSFFRPNTKVITDLYEVEERNGKKAV</sequence>
<proteinExistence type="predicted"/>
<protein>
    <submittedName>
        <fullName evidence="2">Uncharacterized protein</fullName>
    </submittedName>
</protein>
<dbReference type="OrthoDB" id="5830627at2759"/>
<keyword evidence="3" id="KW-1185">Reference proteome</keyword>
<feature type="transmembrane region" description="Helical" evidence="1">
    <location>
        <begin position="90"/>
        <end position="112"/>
    </location>
</feature>
<accession>A0A2G5TP25</accession>
<dbReference type="EMBL" id="PDUG01000005">
    <property type="protein sequence ID" value="PIC29037.1"/>
    <property type="molecule type" value="Genomic_DNA"/>
</dbReference>
<keyword evidence="1" id="KW-0812">Transmembrane</keyword>
<organism evidence="2 3">
    <name type="scientific">Caenorhabditis nigoni</name>
    <dbReference type="NCBI Taxonomy" id="1611254"/>
    <lineage>
        <taxon>Eukaryota</taxon>
        <taxon>Metazoa</taxon>
        <taxon>Ecdysozoa</taxon>
        <taxon>Nematoda</taxon>
        <taxon>Chromadorea</taxon>
        <taxon>Rhabditida</taxon>
        <taxon>Rhabditina</taxon>
        <taxon>Rhabditomorpha</taxon>
        <taxon>Rhabditoidea</taxon>
        <taxon>Rhabditidae</taxon>
        <taxon>Peloderinae</taxon>
        <taxon>Caenorhabditis</taxon>
    </lineage>
</organism>
<feature type="transmembrane region" description="Helical" evidence="1">
    <location>
        <begin position="24"/>
        <end position="43"/>
    </location>
</feature>
<feature type="transmembrane region" description="Helical" evidence="1">
    <location>
        <begin position="124"/>
        <end position="151"/>
    </location>
</feature>
<dbReference type="AlphaFoldDB" id="A0A2G5TP25"/>
<feature type="transmembrane region" description="Helical" evidence="1">
    <location>
        <begin position="63"/>
        <end position="83"/>
    </location>
</feature>
<reference evidence="3" key="1">
    <citation type="submission" date="2017-10" db="EMBL/GenBank/DDBJ databases">
        <title>Rapid genome shrinkage in a self-fertile nematode reveals novel sperm competition proteins.</title>
        <authorList>
            <person name="Yin D."/>
            <person name="Schwarz E.M."/>
            <person name="Thomas C.G."/>
            <person name="Felde R.L."/>
            <person name="Korf I.F."/>
            <person name="Cutter A.D."/>
            <person name="Schartner C.M."/>
            <person name="Ralston E.J."/>
            <person name="Meyer B.J."/>
            <person name="Haag E.S."/>
        </authorList>
    </citation>
    <scope>NUCLEOTIDE SEQUENCE [LARGE SCALE GENOMIC DNA]</scope>
    <source>
        <strain evidence="3">JU1422</strain>
    </source>
</reference>
<dbReference type="Proteomes" id="UP000230233">
    <property type="component" value="Chromosome V"/>
</dbReference>
<evidence type="ECO:0000313" key="2">
    <source>
        <dbReference type="EMBL" id="PIC29037.1"/>
    </source>
</evidence>
<gene>
    <name evidence="2" type="primary">Cnig_chr_V.g20756</name>
    <name evidence="2" type="ORF">B9Z55_020756</name>
</gene>
<keyword evidence="1" id="KW-1133">Transmembrane helix</keyword>
<evidence type="ECO:0000313" key="3">
    <source>
        <dbReference type="Proteomes" id="UP000230233"/>
    </source>
</evidence>